<keyword evidence="7" id="KW-1185">Reference proteome</keyword>
<keyword evidence="2" id="KW-0560">Oxidoreductase</keyword>
<comment type="caution">
    <text evidence="6">The sequence shown here is derived from an EMBL/GenBank/DDBJ whole genome shotgun (WGS) entry which is preliminary data.</text>
</comment>
<comment type="similarity">
    <text evidence="1">Belongs to the Gfo/Idh/MocA family.</text>
</comment>
<feature type="domain" description="Gfo/Idh/MocA-like oxidoreductase N-terminal" evidence="4">
    <location>
        <begin position="22"/>
        <end position="135"/>
    </location>
</feature>
<dbReference type="Gene3D" id="3.40.50.720">
    <property type="entry name" value="NAD(P)-binding Rossmann-like Domain"/>
    <property type="match status" value="1"/>
</dbReference>
<dbReference type="Proteomes" id="UP001205337">
    <property type="component" value="Unassembled WGS sequence"/>
</dbReference>
<dbReference type="SUPFAM" id="SSF55347">
    <property type="entry name" value="Glyceraldehyde-3-phosphate dehydrogenase-like, C-terminal domain"/>
    <property type="match status" value="1"/>
</dbReference>
<dbReference type="RefSeq" id="WP_258799088.1">
    <property type="nucleotide sequence ID" value="NZ_JANTHX010000007.1"/>
</dbReference>
<evidence type="ECO:0000256" key="1">
    <source>
        <dbReference type="ARBA" id="ARBA00010928"/>
    </source>
</evidence>
<proteinExistence type="inferred from homology"/>
<keyword evidence="3" id="KW-0520">NAD</keyword>
<dbReference type="InterPro" id="IPR055170">
    <property type="entry name" value="GFO_IDH_MocA-like_dom"/>
</dbReference>
<protein>
    <submittedName>
        <fullName evidence="6">Gfo/Idh/MocA family oxidoreductase</fullName>
    </submittedName>
</protein>
<accession>A0ABT1ZH00</accession>
<evidence type="ECO:0000313" key="7">
    <source>
        <dbReference type="Proteomes" id="UP001205337"/>
    </source>
</evidence>
<organism evidence="6 7">
    <name type="scientific">Protaetiibacter mangrovi</name>
    <dbReference type="NCBI Taxonomy" id="2970926"/>
    <lineage>
        <taxon>Bacteria</taxon>
        <taxon>Bacillati</taxon>
        <taxon>Actinomycetota</taxon>
        <taxon>Actinomycetes</taxon>
        <taxon>Micrococcales</taxon>
        <taxon>Microbacteriaceae</taxon>
        <taxon>Protaetiibacter</taxon>
    </lineage>
</organism>
<dbReference type="SUPFAM" id="SSF51735">
    <property type="entry name" value="NAD(P)-binding Rossmann-fold domains"/>
    <property type="match status" value="1"/>
</dbReference>
<dbReference type="InterPro" id="IPR036291">
    <property type="entry name" value="NAD(P)-bd_dom_sf"/>
</dbReference>
<evidence type="ECO:0000259" key="5">
    <source>
        <dbReference type="Pfam" id="PF22725"/>
    </source>
</evidence>
<evidence type="ECO:0000256" key="3">
    <source>
        <dbReference type="ARBA" id="ARBA00023027"/>
    </source>
</evidence>
<feature type="domain" description="GFO/IDH/MocA-like oxidoreductase" evidence="5">
    <location>
        <begin position="149"/>
        <end position="259"/>
    </location>
</feature>
<dbReference type="InterPro" id="IPR000683">
    <property type="entry name" value="Gfo/Idh/MocA-like_OxRdtase_N"/>
</dbReference>
<reference evidence="6 7" key="1">
    <citation type="submission" date="2022-08" db="EMBL/GenBank/DDBJ databases">
        <authorList>
            <person name="Li F."/>
        </authorList>
    </citation>
    <scope>NUCLEOTIDE SEQUENCE [LARGE SCALE GENOMIC DNA]</scope>
    <source>
        <strain evidence="6 7">10F1B-8-1</strain>
    </source>
</reference>
<dbReference type="InterPro" id="IPR050984">
    <property type="entry name" value="Gfo/Idh/MocA_domain"/>
</dbReference>
<dbReference type="PANTHER" id="PTHR22604:SF105">
    <property type="entry name" value="TRANS-1,2-DIHYDROBENZENE-1,2-DIOL DEHYDROGENASE"/>
    <property type="match status" value="1"/>
</dbReference>
<sequence>MAFVFPDPTHVPLRGGPVVRWGVLAPGAIANDWVAAVHRFTDQRVVAVASRSAERASEFAARHGIEAAYGSYEQLVADPQVDVVLVAAPHSEHRRLALLAIDAGKHVLVEKPMGVSAADAAEIVVAARTAGVFAMEALWSRFLPQTTIIRTLLDDGVLQTPVGAAATFAGRFEYDPHSRAFDPALGGGSLLDLGVYTLWWAHFVLGRPESVSATGELAPTGVDADARVVLGWGPEVSASSFTSMTVDLPITAMVAGSNGLKLEVEPFVGPGGFRIGRIDGGNAYWEDETGMRWRDGLAYQATAVAQHVADGRIEAPEHPLDTTLDVLSTIDAARAQLAAR</sequence>
<dbReference type="PANTHER" id="PTHR22604">
    <property type="entry name" value="OXIDOREDUCTASES"/>
    <property type="match status" value="1"/>
</dbReference>
<evidence type="ECO:0000313" key="6">
    <source>
        <dbReference type="EMBL" id="MCS0499997.1"/>
    </source>
</evidence>
<dbReference type="EMBL" id="JANTHX010000007">
    <property type="protein sequence ID" value="MCS0499997.1"/>
    <property type="molecule type" value="Genomic_DNA"/>
</dbReference>
<gene>
    <name evidence="6" type="ORF">NUH29_10605</name>
</gene>
<name>A0ABT1ZH00_9MICO</name>
<dbReference type="Pfam" id="PF22725">
    <property type="entry name" value="GFO_IDH_MocA_C3"/>
    <property type="match status" value="1"/>
</dbReference>
<evidence type="ECO:0000259" key="4">
    <source>
        <dbReference type="Pfam" id="PF01408"/>
    </source>
</evidence>
<dbReference type="Pfam" id="PF01408">
    <property type="entry name" value="GFO_IDH_MocA"/>
    <property type="match status" value="1"/>
</dbReference>
<dbReference type="Gene3D" id="3.30.360.10">
    <property type="entry name" value="Dihydrodipicolinate Reductase, domain 2"/>
    <property type="match status" value="1"/>
</dbReference>
<evidence type="ECO:0000256" key="2">
    <source>
        <dbReference type="ARBA" id="ARBA00023002"/>
    </source>
</evidence>